<evidence type="ECO:0000256" key="2">
    <source>
        <dbReference type="ARBA" id="ARBA00012962"/>
    </source>
</evidence>
<protein>
    <recommendedName>
        <fullName evidence="2">shikimate dehydrogenase (NADP(+))</fullName>
        <ecNumber evidence="2">1.1.1.25</ecNumber>
    </recommendedName>
</protein>
<dbReference type="EC" id="1.1.1.25" evidence="2"/>
<dbReference type="OrthoDB" id="7873617at2"/>
<sequence>MITGTTRLYAIIGDPIAHVRTPMAFNDYFLARNIDAVCLPVHIGRDDLPKGWAGLKSIANLDGFIVTAPHKQESARLCDNLEGVHTKVVNTVRREPDGSFSGTLLDGRGFVSGLIKQGHQVSGRRFYMAGAGGAGTALAYALADAGAAALTIHNRTRSKAEKLVADVGEAFPGIDIRVGTADAGGHSVVVNATSLGLKSDDGHSFNLASADPSALVAEVVMKPDMTPLLIAAEKRGHAIHFGIHMLNSQLDLMMQFLGLDGSDAR</sequence>
<dbReference type="InterPro" id="IPR036291">
    <property type="entry name" value="NAD(P)-bd_dom_sf"/>
</dbReference>
<reference evidence="9 10" key="1">
    <citation type="submission" date="2016-11" db="EMBL/GenBank/DDBJ databases">
        <authorList>
            <person name="Jaros S."/>
            <person name="Januszkiewicz K."/>
            <person name="Wedrychowicz H."/>
        </authorList>
    </citation>
    <scope>NUCLEOTIDE SEQUENCE [LARGE SCALE GENOMIC DNA]</scope>
    <source>
        <strain evidence="9 10">GAS138</strain>
    </source>
</reference>
<evidence type="ECO:0000256" key="5">
    <source>
        <dbReference type="ARBA" id="ARBA00023141"/>
    </source>
</evidence>
<dbReference type="InterPro" id="IPR013708">
    <property type="entry name" value="Shikimate_DH-bd_N"/>
</dbReference>
<dbReference type="SUPFAM" id="SSF53223">
    <property type="entry name" value="Aminoacid dehydrogenase-like, N-terminal domain"/>
    <property type="match status" value="1"/>
</dbReference>
<dbReference type="InterPro" id="IPR046346">
    <property type="entry name" value="Aminoacid_DH-like_N_sf"/>
</dbReference>
<evidence type="ECO:0000256" key="1">
    <source>
        <dbReference type="ARBA" id="ARBA00004871"/>
    </source>
</evidence>
<dbReference type="GO" id="GO:0005829">
    <property type="term" value="C:cytosol"/>
    <property type="evidence" value="ECO:0007669"/>
    <property type="project" value="TreeGrafter"/>
</dbReference>
<comment type="pathway">
    <text evidence="1">Metabolic intermediate biosynthesis; chorismate biosynthesis; chorismate from D-erythrose 4-phosphate and phosphoenolpyruvate: step 4/7.</text>
</comment>
<comment type="catalytic activity">
    <reaction evidence="6">
        <text>shikimate + NADP(+) = 3-dehydroshikimate + NADPH + H(+)</text>
        <dbReference type="Rhea" id="RHEA:17737"/>
        <dbReference type="ChEBI" id="CHEBI:15378"/>
        <dbReference type="ChEBI" id="CHEBI:16630"/>
        <dbReference type="ChEBI" id="CHEBI:36208"/>
        <dbReference type="ChEBI" id="CHEBI:57783"/>
        <dbReference type="ChEBI" id="CHEBI:58349"/>
        <dbReference type="EC" id="1.1.1.25"/>
    </reaction>
</comment>
<accession>A0A1M5KJJ5</accession>
<keyword evidence="5" id="KW-0028">Amino-acid biosynthesis</keyword>
<dbReference type="Proteomes" id="UP000189796">
    <property type="component" value="Chromosome I"/>
</dbReference>
<evidence type="ECO:0000313" key="9">
    <source>
        <dbReference type="EMBL" id="SHG52888.1"/>
    </source>
</evidence>
<evidence type="ECO:0000259" key="7">
    <source>
        <dbReference type="Pfam" id="PF01488"/>
    </source>
</evidence>
<organism evidence="9 10">
    <name type="scientific">Bradyrhizobium erythrophlei</name>
    <dbReference type="NCBI Taxonomy" id="1437360"/>
    <lineage>
        <taxon>Bacteria</taxon>
        <taxon>Pseudomonadati</taxon>
        <taxon>Pseudomonadota</taxon>
        <taxon>Alphaproteobacteria</taxon>
        <taxon>Hyphomicrobiales</taxon>
        <taxon>Nitrobacteraceae</taxon>
        <taxon>Bradyrhizobium</taxon>
    </lineage>
</organism>
<gene>
    <name evidence="9" type="ORF">SAMN05443248_1856</name>
</gene>
<dbReference type="AlphaFoldDB" id="A0A1M5KJJ5"/>
<dbReference type="RefSeq" id="WP_079600961.1">
    <property type="nucleotide sequence ID" value="NZ_LT670817.1"/>
</dbReference>
<dbReference type="PANTHER" id="PTHR21089">
    <property type="entry name" value="SHIKIMATE DEHYDROGENASE"/>
    <property type="match status" value="1"/>
</dbReference>
<evidence type="ECO:0000256" key="6">
    <source>
        <dbReference type="ARBA" id="ARBA00049442"/>
    </source>
</evidence>
<dbReference type="Gene3D" id="3.40.50.720">
    <property type="entry name" value="NAD(P)-binding Rossmann-like Domain"/>
    <property type="match status" value="1"/>
</dbReference>
<dbReference type="InterPro" id="IPR006151">
    <property type="entry name" value="Shikm_DH/Glu-tRNA_Rdtase"/>
</dbReference>
<evidence type="ECO:0000256" key="3">
    <source>
        <dbReference type="ARBA" id="ARBA00022857"/>
    </source>
</evidence>
<dbReference type="PANTHER" id="PTHR21089:SF1">
    <property type="entry name" value="BIFUNCTIONAL 3-DEHYDROQUINATE DEHYDRATASE_SHIKIMATE DEHYDROGENASE, CHLOROPLASTIC"/>
    <property type="match status" value="1"/>
</dbReference>
<dbReference type="UniPathway" id="UPA00053">
    <property type="reaction ID" value="UER00087"/>
</dbReference>
<evidence type="ECO:0000256" key="4">
    <source>
        <dbReference type="ARBA" id="ARBA00023002"/>
    </source>
</evidence>
<dbReference type="EMBL" id="LT670817">
    <property type="protein sequence ID" value="SHG52888.1"/>
    <property type="molecule type" value="Genomic_DNA"/>
</dbReference>
<evidence type="ECO:0000259" key="8">
    <source>
        <dbReference type="Pfam" id="PF08501"/>
    </source>
</evidence>
<dbReference type="SUPFAM" id="SSF51735">
    <property type="entry name" value="NAD(P)-binding Rossmann-fold domains"/>
    <property type="match status" value="1"/>
</dbReference>
<dbReference type="GO" id="GO:0009073">
    <property type="term" value="P:aromatic amino acid family biosynthetic process"/>
    <property type="evidence" value="ECO:0007669"/>
    <property type="project" value="UniProtKB-KW"/>
</dbReference>
<proteinExistence type="predicted"/>
<dbReference type="GO" id="GO:0009423">
    <property type="term" value="P:chorismate biosynthetic process"/>
    <property type="evidence" value="ECO:0007669"/>
    <property type="project" value="UniProtKB-UniPathway"/>
</dbReference>
<keyword evidence="4" id="KW-0560">Oxidoreductase</keyword>
<dbReference type="Gene3D" id="3.40.50.10860">
    <property type="entry name" value="Leucine Dehydrogenase, chain A, domain 1"/>
    <property type="match status" value="1"/>
</dbReference>
<keyword evidence="5" id="KW-0057">Aromatic amino acid biosynthesis</keyword>
<dbReference type="GO" id="GO:0019632">
    <property type="term" value="P:shikimate metabolic process"/>
    <property type="evidence" value="ECO:0007669"/>
    <property type="project" value="TreeGrafter"/>
</dbReference>
<feature type="domain" description="Shikimate dehydrogenase substrate binding N-terminal" evidence="8">
    <location>
        <begin position="11"/>
        <end position="92"/>
    </location>
</feature>
<feature type="domain" description="Quinate/shikimate 5-dehydrogenase/glutamyl-tRNA reductase" evidence="7">
    <location>
        <begin position="120"/>
        <end position="170"/>
    </location>
</feature>
<evidence type="ECO:0000313" key="10">
    <source>
        <dbReference type="Proteomes" id="UP000189796"/>
    </source>
</evidence>
<dbReference type="GO" id="GO:0004764">
    <property type="term" value="F:shikimate 3-dehydrogenase (NADP+) activity"/>
    <property type="evidence" value="ECO:0007669"/>
    <property type="project" value="UniProtKB-EC"/>
</dbReference>
<dbReference type="GO" id="GO:0050661">
    <property type="term" value="F:NADP binding"/>
    <property type="evidence" value="ECO:0007669"/>
    <property type="project" value="TreeGrafter"/>
</dbReference>
<name>A0A1M5KJJ5_9BRAD</name>
<dbReference type="InterPro" id="IPR022893">
    <property type="entry name" value="Shikimate_DH_fam"/>
</dbReference>
<dbReference type="Pfam" id="PF08501">
    <property type="entry name" value="Shikimate_dh_N"/>
    <property type="match status" value="1"/>
</dbReference>
<keyword evidence="3" id="KW-0521">NADP</keyword>
<dbReference type="Pfam" id="PF01488">
    <property type="entry name" value="Shikimate_DH"/>
    <property type="match status" value="1"/>
</dbReference>